<keyword evidence="3" id="KW-0472">Membrane</keyword>
<keyword evidence="3" id="KW-0812">Transmembrane</keyword>
<feature type="coiled-coil region" evidence="1">
    <location>
        <begin position="129"/>
        <end position="163"/>
    </location>
</feature>
<organism evidence="4 5">
    <name type="scientific">Phrynosoma platyrhinos</name>
    <name type="common">Desert horned lizard</name>
    <dbReference type="NCBI Taxonomy" id="52577"/>
    <lineage>
        <taxon>Eukaryota</taxon>
        <taxon>Metazoa</taxon>
        <taxon>Chordata</taxon>
        <taxon>Craniata</taxon>
        <taxon>Vertebrata</taxon>
        <taxon>Euteleostomi</taxon>
        <taxon>Lepidosauria</taxon>
        <taxon>Squamata</taxon>
        <taxon>Bifurcata</taxon>
        <taxon>Unidentata</taxon>
        <taxon>Episquamata</taxon>
        <taxon>Toxicofera</taxon>
        <taxon>Iguania</taxon>
        <taxon>Phrynosomatidae</taxon>
        <taxon>Phrynosomatinae</taxon>
        <taxon>Phrynosoma</taxon>
    </lineage>
</organism>
<sequence length="471" mass="53822">MTALMVFHCPNCEMGFHSRRLLEKHMEKFCIGRETATYHEPQASKLKRHHLRNLEDEECKQQGPELRSLDHTGGVSNSQTLKKLTEEFQKLRMSLEDTLPTFRMLQTKDGNTQQILHQQEYWQRQQQMAEMHERQLADIQARNQHLEQQKNEIHKRLEELKLGNSATSHIEQLLVELNMQEGKNQLALDALREQVGLLQAAAESRSKPEHPTMIKSGNATDKAEEKVFFKSMPFPPAVGPLSSEIQSVYLAYIQSGGSDHNILRQMYELQVEAVALEKTEARPEHKGRKKKHESSPSAFSRGLNAELLSVELENQRLEDEILKLKILKGRRRMEDVSLDTELAKQQLRHMVETAQLNAEIGRLRQDSDRMKPRGPRRGLPSLPPPPIAPPLPPPPPPLPHLHGLPDSGFLASNVDPMRSSAKAASCYFLDPSDTLGPAPYDPAYISFFLSFSLSFFQLFVLSIFKKYRSFY</sequence>
<name>A0ABQ7SMV7_PHRPL</name>
<accession>A0ABQ7SMV7</accession>
<evidence type="ECO:0000256" key="2">
    <source>
        <dbReference type="SAM" id="MobiDB-lite"/>
    </source>
</evidence>
<feature type="compositionally biased region" description="Basic and acidic residues" evidence="2">
    <location>
        <begin position="361"/>
        <end position="371"/>
    </location>
</feature>
<evidence type="ECO:0000256" key="3">
    <source>
        <dbReference type="SAM" id="Phobius"/>
    </source>
</evidence>
<comment type="caution">
    <text evidence="4">The sequence shown here is derived from an EMBL/GenBank/DDBJ whole genome shotgun (WGS) entry which is preliminary data.</text>
</comment>
<keyword evidence="5" id="KW-1185">Reference proteome</keyword>
<gene>
    <name evidence="4" type="ORF">JD844_018100</name>
</gene>
<dbReference type="EMBL" id="JAIPUX010005289">
    <property type="protein sequence ID" value="KAH0618691.1"/>
    <property type="molecule type" value="Genomic_DNA"/>
</dbReference>
<feature type="coiled-coil region" evidence="1">
    <location>
        <begin position="300"/>
        <end position="327"/>
    </location>
</feature>
<evidence type="ECO:0000313" key="5">
    <source>
        <dbReference type="Proteomes" id="UP000826234"/>
    </source>
</evidence>
<dbReference type="InterPro" id="IPR038800">
    <property type="entry name" value="CCDC17"/>
</dbReference>
<keyword evidence="3" id="KW-1133">Transmembrane helix</keyword>
<dbReference type="PANTHER" id="PTHR33820">
    <property type="entry name" value="COILED-COIL DOMAIN-CONTAINING PROTEIN 17"/>
    <property type="match status" value="1"/>
</dbReference>
<feature type="transmembrane region" description="Helical" evidence="3">
    <location>
        <begin position="443"/>
        <end position="464"/>
    </location>
</feature>
<dbReference type="Proteomes" id="UP000826234">
    <property type="component" value="Unassembled WGS sequence"/>
</dbReference>
<feature type="compositionally biased region" description="Pro residues" evidence="2">
    <location>
        <begin position="381"/>
        <end position="399"/>
    </location>
</feature>
<keyword evidence="1" id="KW-0175">Coiled coil</keyword>
<feature type="region of interest" description="Disordered" evidence="2">
    <location>
        <begin position="358"/>
        <end position="404"/>
    </location>
</feature>
<protein>
    <submittedName>
        <fullName evidence="4">Uncharacterized protein</fullName>
    </submittedName>
</protein>
<dbReference type="PANTHER" id="PTHR33820:SF4">
    <property type="entry name" value="COILED-COIL DOMAIN-CONTAINING PROTEIN 17"/>
    <property type="match status" value="1"/>
</dbReference>
<evidence type="ECO:0000256" key="1">
    <source>
        <dbReference type="SAM" id="Coils"/>
    </source>
</evidence>
<proteinExistence type="predicted"/>
<evidence type="ECO:0000313" key="4">
    <source>
        <dbReference type="EMBL" id="KAH0618691.1"/>
    </source>
</evidence>
<reference evidence="4 5" key="1">
    <citation type="journal article" date="2022" name="Gigascience">
        <title>A chromosome-level genome assembly and annotation of the desert horned lizard, Phrynosoma platyrhinos, provides insight into chromosomal rearrangements among reptiles.</title>
        <authorList>
            <person name="Koochekian N."/>
            <person name="Ascanio A."/>
            <person name="Farleigh K."/>
            <person name="Card D.C."/>
            <person name="Schield D.R."/>
            <person name="Castoe T.A."/>
            <person name="Jezkova T."/>
        </authorList>
    </citation>
    <scope>NUCLEOTIDE SEQUENCE [LARGE SCALE GENOMIC DNA]</scope>
    <source>
        <strain evidence="4">NK-2021</strain>
    </source>
</reference>